<gene>
    <name evidence="2" type="ORF">ANCCAN_26096</name>
</gene>
<dbReference type="STRING" id="29170.A0A368F7S5"/>
<feature type="domain" description="Peptidase M13 N-terminal" evidence="1">
    <location>
        <begin position="30"/>
        <end position="220"/>
    </location>
</feature>
<dbReference type="Gene3D" id="1.10.1380.10">
    <property type="entry name" value="Neutral endopeptidase , domain2"/>
    <property type="match status" value="1"/>
</dbReference>
<dbReference type="SUPFAM" id="SSF55486">
    <property type="entry name" value="Metalloproteases ('zincins'), catalytic domain"/>
    <property type="match status" value="1"/>
</dbReference>
<accession>A0A368F7S5</accession>
<sequence>MLYQDAEDKGFPNKDGLAHLLGMPAAFDFVATLVTPAVDTNWKDPQGERGFSFFIDQPTTMLPYSDHTKLWGNMKNNLVGDVYDFMMLLARTQGIELDTKKLLKDAQDIAEFDHRLALEYSTDSDTRRQFERSFNPMTLKQLYVRFPNICWTRFTTKVMAASKRVQETIINDTNYNYIVMEPAKIFKLLSSLGDPSFVSARTLVNYVYFNLASAYTEFLPWGWEGRLKRRIKIERPITRIPRPRSIWQGKVN</sequence>
<dbReference type="Pfam" id="PF05649">
    <property type="entry name" value="Peptidase_M13_N"/>
    <property type="match status" value="1"/>
</dbReference>
<dbReference type="GO" id="GO:0006508">
    <property type="term" value="P:proteolysis"/>
    <property type="evidence" value="ECO:0007669"/>
    <property type="project" value="InterPro"/>
</dbReference>
<protein>
    <recommendedName>
        <fullName evidence="1">Peptidase M13 N-terminal domain-containing protein</fullName>
    </recommendedName>
</protein>
<evidence type="ECO:0000259" key="1">
    <source>
        <dbReference type="Pfam" id="PF05649"/>
    </source>
</evidence>
<keyword evidence="3" id="KW-1185">Reference proteome</keyword>
<dbReference type="InterPro" id="IPR008753">
    <property type="entry name" value="Peptidase_M13_N"/>
</dbReference>
<dbReference type="OrthoDB" id="5854821at2759"/>
<evidence type="ECO:0000313" key="2">
    <source>
        <dbReference type="EMBL" id="RCN28166.1"/>
    </source>
</evidence>
<reference evidence="2 3" key="1">
    <citation type="submission" date="2014-10" db="EMBL/GenBank/DDBJ databases">
        <title>Draft genome of the hookworm Ancylostoma caninum.</title>
        <authorList>
            <person name="Mitreva M."/>
        </authorList>
    </citation>
    <scope>NUCLEOTIDE SEQUENCE [LARGE SCALE GENOMIC DNA]</scope>
    <source>
        <strain evidence="2 3">Baltimore</strain>
    </source>
</reference>
<name>A0A368F7S5_ANCCA</name>
<dbReference type="AlphaFoldDB" id="A0A368F7S5"/>
<dbReference type="Proteomes" id="UP000252519">
    <property type="component" value="Unassembled WGS sequence"/>
</dbReference>
<dbReference type="EMBL" id="JOJR01002951">
    <property type="protein sequence ID" value="RCN28166.1"/>
    <property type="molecule type" value="Genomic_DNA"/>
</dbReference>
<comment type="caution">
    <text evidence="2">The sequence shown here is derived from an EMBL/GenBank/DDBJ whole genome shotgun (WGS) entry which is preliminary data.</text>
</comment>
<dbReference type="InterPro" id="IPR042089">
    <property type="entry name" value="Peptidase_M13_dom_2"/>
</dbReference>
<proteinExistence type="predicted"/>
<evidence type="ECO:0000313" key="3">
    <source>
        <dbReference type="Proteomes" id="UP000252519"/>
    </source>
</evidence>
<organism evidence="2 3">
    <name type="scientific">Ancylostoma caninum</name>
    <name type="common">Dog hookworm</name>
    <dbReference type="NCBI Taxonomy" id="29170"/>
    <lineage>
        <taxon>Eukaryota</taxon>
        <taxon>Metazoa</taxon>
        <taxon>Ecdysozoa</taxon>
        <taxon>Nematoda</taxon>
        <taxon>Chromadorea</taxon>
        <taxon>Rhabditida</taxon>
        <taxon>Rhabditina</taxon>
        <taxon>Rhabditomorpha</taxon>
        <taxon>Strongyloidea</taxon>
        <taxon>Ancylostomatidae</taxon>
        <taxon>Ancylostomatinae</taxon>
        <taxon>Ancylostoma</taxon>
    </lineage>
</organism>